<sequence length="365" mass="39379">MIQNTNVTKLNTWRTTILLSSLIVFAFGLISCSSDGGSGGGSTVTTPSNLVLTAQVFGTSTQNPNGDGSGTVNFNFNATNATSYKIALGDGVTQDVSSGVYSYTYTTSGTTNFKVFVSAYNGANFISTSITINVYVAPTTVWSDEFNIDGAPNNSKWGYDVGGGGWGNNEAQNYTNRADNVIIQGGVLKIIIKKENYQGSNYTSARLLTKGKFSFKYGKVEMRAKLPSGGGTWPALWMLGDNISTTPWPACGEIDMMEHVGNQLNKIFGTLHYTGHSGGNADSTTLTVSTATTDFHIYSIDWRADAIKFYVDNQLFKTFVNTSSLPFNQNFFLIFNCAIGGDFGGAIDPNFASSTFEIDYVRVYN</sequence>
<dbReference type="AlphaFoldDB" id="A0A4R5C728"/>
<dbReference type="InterPro" id="IPR000757">
    <property type="entry name" value="Beta-glucanase-like"/>
</dbReference>
<feature type="domain" description="GH16" evidence="2">
    <location>
        <begin position="105"/>
        <end position="365"/>
    </location>
</feature>
<dbReference type="GO" id="GO:0005975">
    <property type="term" value="P:carbohydrate metabolic process"/>
    <property type="evidence" value="ECO:0007669"/>
    <property type="project" value="InterPro"/>
</dbReference>
<proteinExistence type="inferred from homology"/>
<protein>
    <submittedName>
        <fullName evidence="3">Glycoside hydrolase family 16 protein</fullName>
    </submittedName>
</protein>
<evidence type="ECO:0000313" key="3">
    <source>
        <dbReference type="EMBL" id="TDD95518.1"/>
    </source>
</evidence>
<dbReference type="Proteomes" id="UP000295479">
    <property type="component" value="Unassembled WGS sequence"/>
</dbReference>
<dbReference type="SUPFAM" id="SSF49899">
    <property type="entry name" value="Concanavalin A-like lectins/glucanases"/>
    <property type="match status" value="1"/>
</dbReference>
<comment type="caution">
    <text evidence="3">The sequence shown here is derived from an EMBL/GenBank/DDBJ whole genome shotgun (WGS) entry which is preliminary data.</text>
</comment>
<evidence type="ECO:0000313" key="4">
    <source>
        <dbReference type="Proteomes" id="UP000295479"/>
    </source>
</evidence>
<dbReference type="OrthoDB" id="9809583at2"/>
<dbReference type="PANTHER" id="PTHR10963">
    <property type="entry name" value="GLYCOSYL HYDROLASE-RELATED"/>
    <property type="match status" value="1"/>
</dbReference>
<keyword evidence="3" id="KW-0378">Hydrolase</keyword>
<dbReference type="PANTHER" id="PTHR10963:SF55">
    <property type="entry name" value="GLYCOSIDE HYDROLASE FAMILY 16 PROTEIN"/>
    <property type="match status" value="1"/>
</dbReference>
<reference evidence="3 4" key="1">
    <citation type="submission" date="2019-03" db="EMBL/GenBank/DDBJ databases">
        <title>Flavobacterium AR-3-4 sp. nov. isolated from arctic soil.</title>
        <authorList>
            <person name="Chaudhary D.K."/>
        </authorList>
    </citation>
    <scope>NUCLEOTIDE SEQUENCE [LARGE SCALE GENOMIC DNA]</scope>
    <source>
        <strain evidence="3 4">AR-3-4</strain>
    </source>
</reference>
<evidence type="ECO:0000259" key="2">
    <source>
        <dbReference type="PROSITE" id="PS51762"/>
    </source>
</evidence>
<dbReference type="InterPro" id="IPR050546">
    <property type="entry name" value="Glycosyl_Hydrlase_16"/>
</dbReference>
<evidence type="ECO:0000256" key="1">
    <source>
        <dbReference type="ARBA" id="ARBA00006865"/>
    </source>
</evidence>
<dbReference type="PROSITE" id="PS51762">
    <property type="entry name" value="GH16_2"/>
    <property type="match status" value="1"/>
</dbReference>
<organism evidence="3 4">
    <name type="scientific">Flavobacterium cellulosilyticum</name>
    <dbReference type="NCBI Taxonomy" id="2541731"/>
    <lineage>
        <taxon>Bacteria</taxon>
        <taxon>Pseudomonadati</taxon>
        <taxon>Bacteroidota</taxon>
        <taxon>Flavobacteriia</taxon>
        <taxon>Flavobacteriales</taxon>
        <taxon>Flavobacteriaceae</taxon>
        <taxon>Flavobacterium</taxon>
    </lineage>
</organism>
<keyword evidence="4" id="KW-1185">Reference proteome</keyword>
<dbReference type="Gene3D" id="2.60.120.200">
    <property type="match status" value="1"/>
</dbReference>
<accession>A0A4R5C728</accession>
<name>A0A4R5C728_9FLAO</name>
<dbReference type="EMBL" id="SMFK01000010">
    <property type="protein sequence ID" value="TDD95518.1"/>
    <property type="molecule type" value="Genomic_DNA"/>
</dbReference>
<dbReference type="Pfam" id="PF00722">
    <property type="entry name" value="Glyco_hydro_16"/>
    <property type="match status" value="1"/>
</dbReference>
<dbReference type="RefSeq" id="WP_132007133.1">
    <property type="nucleotide sequence ID" value="NZ_SMFK01000010.1"/>
</dbReference>
<dbReference type="GO" id="GO:0004553">
    <property type="term" value="F:hydrolase activity, hydrolyzing O-glycosyl compounds"/>
    <property type="evidence" value="ECO:0007669"/>
    <property type="project" value="InterPro"/>
</dbReference>
<gene>
    <name evidence="3" type="ORF">E0F76_13710</name>
</gene>
<dbReference type="InterPro" id="IPR013320">
    <property type="entry name" value="ConA-like_dom_sf"/>
</dbReference>
<dbReference type="CDD" id="cd08023">
    <property type="entry name" value="GH16_laminarinase_like"/>
    <property type="match status" value="1"/>
</dbReference>
<comment type="similarity">
    <text evidence="1">Belongs to the glycosyl hydrolase 16 family.</text>
</comment>